<dbReference type="AlphaFoldDB" id="A0A640VWP2"/>
<evidence type="ECO:0000313" key="1">
    <source>
        <dbReference type="EMBL" id="GFE51800.1"/>
    </source>
</evidence>
<keyword evidence="2" id="KW-1185">Reference proteome</keyword>
<reference evidence="1 2" key="1">
    <citation type="submission" date="2019-12" db="EMBL/GenBank/DDBJ databases">
        <title>Roseobacter cerasinus sp. nov., isolated from seawater around aquaculture.</title>
        <authorList>
            <person name="Muramatsu S."/>
            <person name="Takabe Y."/>
            <person name="Mori K."/>
            <person name="Takaichi S."/>
            <person name="Hanada S."/>
        </authorList>
    </citation>
    <scope>NUCLEOTIDE SEQUENCE [LARGE SCALE GENOMIC DNA]</scope>
    <source>
        <strain evidence="1 2">AI77</strain>
    </source>
</reference>
<dbReference type="EMBL" id="BLIV01000007">
    <property type="protein sequence ID" value="GFE51800.1"/>
    <property type="molecule type" value="Genomic_DNA"/>
</dbReference>
<sequence length="85" mass="9183">MRANNVRGMEFVYDHLLTIAERGKSDPVSDVASSVLHSKKRGAGAFFCSNDCEMTALFYPPSPQSWWVTQVPGPVPGAAASNARV</sequence>
<organism evidence="1 2">
    <name type="scientific">Roseobacter cerasinus</name>
    <dbReference type="NCBI Taxonomy" id="2602289"/>
    <lineage>
        <taxon>Bacteria</taxon>
        <taxon>Pseudomonadati</taxon>
        <taxon>Pseudomonadota</taxon>
        <taxon>Alphaproteobacteria</taxon>
        <taxon>Rhodobacterales</taxon>
        <taxon>Roseobacteraceae</taxon>
        <taxon>Roseobacter</taxon>
    </lineage>
</organism>
<accession>A0A640VWP2</accession>
<proteinExistence type="predicted"/>
<name>A0A640VWP2_9RHOB</name>
<comment type="caution">
    <text evidence="1">The sequence shown here is derived from an EMBL/GenBank/DDBJ whole genome shotgun (WGS) entry which is preliminary data.</text>
</comment>
<protein>
    <submittedName>
        <fullName evidence="1">Uncharacterized protein</fullName>
    </submittedName>
</protein>
<gene>
    <name evidence="1" type="ORF">So717_35530</name>
</gene>
<evidence type="ECO:0000313" key="2">
    <source>
        <dbReference type="Proteomes" id="UP000436522"/>
    </source>
</evidence>
<dbReference type="Proteomes" id="UP000436522">
    <property type="component" value="Unassembled WGS sequence"/>
</dbReference>